<name>A0A1I4B7C4_9PROT</name>
<dbReference type="AlphaFoldDB" id="A0A1I4B7C4"/>
<dbReference type="RefSeq" id="WP_090699093.1">
    <property type="nucleotide sequence ID" value="NZ_FOSP01000011.1"/>
</dbReference>
<dbReference type="PROSITE" id="PS50943">
    <property type="entry name" value="HTH_CROC1"/>
    <property type="match status" value="1"/>
</dbReference>
<gene>
    <name evidence="2" type="ORF">SAMN05216302_101134</name>
</gene>
<dbReference type="Pfam" id="PF13560">
    <property type="entry name" value="HTH_31"/>
    <property type="match status" value="1"/>
</dbReference>
<dbReference type="SMART" id="SM00530">
    <property type="entry name" value="HTH_XRE"/>
    <property type="match status" value="1"/>
</dbReference>
<dbReference type="InterPro" id="IPR001387">
    <property type="entry name" value="Cro/C1-type_HTH"/>
</dbReference>
<feature type="domain" description="HTH cro/C1-type" evidence="1">
    <location>
        <begin position="26"/>
        <end position="83"/>
    </location>
</feature>
<evidence type="ECO:0000313" key="3">
    <source>
        <dbReference type="Proteomes" id="UP000199533"/>
    </source>
</evidence>
<dbReference type="SUPFAM" id="SSF47413">
    <property type="entry name" value="lambda repressor-like DNA-binding domains"/>
    <property type="match status" value="1"/>
</dbReference>
<protein>
    <submittedName>
        <fullName evidence="2">Helix-turn-helix domain-containing protein</fullName>
    </submittedName>
</protein>
<dbReference type="Gene3D" id="1.10.260.40">
    <property type="entry name" value="lambda repressor-like DNA-binding domains"/>
    <property type="match status" value="1"/>
</dbReference>
<dbReference type="EMBL" id="FOSP01000011">
    <property type="protein sequence ID" value="SFK63819.1"/>
    <property type="molecule type" value="Genomic_DNA"/>
</dbReference>
<reference evidence="3" key="1">
    <citation type="submission" date="2016-10" db="EMBL/GenBank/DDBJ databases">
        <authorList>
            <person name="Varghese N."/>
            <person name="Submissions S."/>
        </authorList>
    </citation>
    <scope>NUCLEOTIDE SEQUENCE [LARGE SCALE GENOMIC DNA]</scope>
    <source>
        <strain evidence="3">Nm69</strain>
    </source>
</reference>
<evidence type="ECO:0000259" key="1">
    <source>
        <dbReference type="PROSITE" id="PS50943"/>
    </source>
</evidence>
<dbReference type="STRING" id="52441.SAMN05216302_101134"/>
<organism evidence="2 3">
    <name type="scientific">Nitrosomonas aestuarii</name>
    <dbReference type="NCBI Taxonomy" id="52441"/>
    <lineage>
        <taxon>Bacteria</taxon>
        <taxon>Pseudomonadati</taxon>
        <taxon>Pseudomonadota</taxon>
        <taxon>Betaproteobacteria</taxon>
        <taxon>Nitrosomonadales</taxon>
        <taxon>Nitrosomonadaceae</taxon>
        <taxon>Nitrosomonas</taxon>
    </lineage>
</organism>
<dbReference type="InterPro" id="IPR010982">
    <property type="entry name" value="Lambda_DNA-bd_dom_sf"/>
</dbReference>
<sequence length="211" mass="23883">MRKKPYSSVPTSAERVALARSIGKRLKESRENAGFTQVDAAKMLGYSNSSKLAKIEGATDTNSVPLVLILRAARLYEVSIDFIFGETEDWELGAQSMIERDVSKWVFDATETMYSQQMNVLKSLMDRTNIIHMSVLDMHDAATELEAAVRRFAELNPSFEDDMRGGSRLVSAVRRVLHSSQEGKVRVNRFNGECKRRFESIPQLQLIMETE</sequence>
<evidence type="ECO:0000313" key="2">
    <source>
        <dbReference type="EMBL" id="SFK63819.1"/>
    </source>
</evidence>
<keyword evidence="3" id="KW-1185">Reference proteome</keyword>
<accession>A0A1I4B7C4</accession>
<proteinExistence type="predicted"/>
<dbReference type="GO" id="GO:0003677">
    <property type="term" value="F:DNA binding"/>
    <property type="evidence" value="ECO:0007669"/>
    <property type="project" value="InterPro"/>
</dbReference>
<dbReference type="OrthoDB" id="9090778at2"/>
<dbReference type="CDD" id="cd00093">
    <property type="entry name" value="HTH_XRE"/>
    <property type="match status" value="1"/>
</dbReference>
<dbReference type="Proteomes" id="UP000199533">
    <property type="component" value="Unassembled WGS sequence"/>
</dbReference>